<reference evidence="1 2" key="1">
    <citation type="journal article" date="2019" name="Nat. Ecol. Evol.">
        <title>Megaphylogeny resolves global patterns of mushroom evolution.</title>
        <authorList>
            <person name="Varga T."/>
            <person name="Krizsan K."/>
            <person name="Foldi C."/>
            <person name="Dima B."/>
            <person name="Sanchez-Garcia M."/>
            <person name="Sanchez-Ramirez S."/>
            <person name="Szollosi G.J."/>
            <person name="Szarkandi J.G."/>
            <person name="Papp V."/>
            <person name="Albert L."/>
            <person name="Andreopoulos W."/>
            <person name="Angelini C."/>
            <person name="Antonin V."/>
            <person name="Barry K.W."/>
            <person name="Bougher N.L."/>
            <person name="Buchanan P."/>
            <person name="Buyck B."/>
            <person name="Bense V."/>
            <person name="Catcheside P."/>
            <person name="Chovatia M."/>
            <person name="Cooper J."/>
            <person name="Damon W."/>
            <person name="Desjardin D."/>
            <person name="Finy P."/>
            <person name="Geml J."/>
            <person name="Haridas S."/>
            <person name="Hughes K."/>
            <person name="Justo A."/>
            <person name="Karasinski D."/>
            <person name="Kautmanova I."/>
            <person name="Kiss B."/>
            <person name="Kocsube S."/>
            <person name="Kotiranta H."/>
            <person name="LaButti K.M."/>
            <person name="Lechner B.E."/>
            <person name="Liimatainen K."/>
            <person name="Lipzen A."/>
            <person name="Lukacs Z."/>
            <person name="Mihaltcheva S."/>
            <person name="Morgado L.N."/>
            <person name="Niskanen T."/>
            <person name="Noordeloos M.E."/>
            <person name="Ohm R.A."/>
            <person name="Ortiz-Santana B."/>
            <person name="Ovrebo C."/>
            <person name="Racz N."/>
            <person name="Riley R."/>
            <person name="Savchenko A."/>
            <person name="Shiryaev A."/>
            <person name="Soop K."/>
            <person name="Spirin V."/>
            <person name="Szebenyi C."/>
            <person name="Tomsovsky M."/>
            <person name="Tulloss R.E."/>
            <person name="Uehling J."/>
            <person name="Grigoriev I.V."/>
            <person name="Vagvolgyi C."/>
            <person name="Papp T."/>
            <person name="Martin F.M."/>
            <person name="Miettinen O."/>
            <person name="Hibbett D.S."/>
            <person name="Nagy L.G."/>
        </authorList>
    </citation>
    <scope>NUCLEOTIDE SEQUENCE [LARGE SCALE GENOMIC DNA]</scope>
    <source>
        <strain evidence="1 2">FP101781</strain>
    </source>
</reference>
<comment type="caution">
    <text evidence="1">The sequence shown here is derived from an EMBL/GenBank/DDBJ whole genome shotgun (WGS) entry which is preliminary data.</text>
</comment>
<dbReference type="Proteomes" id="UP000298030">
    <property type="component" value="Unassembled WGS sequence"/>
</dbReference>
<dbReference type="AlphaFoldDB" id="A0A4Y7T4K7"/>
<accession>A0A4Y7T4K7</accession>
<evidence type="ECO:0000313" key="2">
    <source>
        <dbReference type="Proteomes" id="UP000298030"/>
    </source>
</evidence>
<protein>
    <submittedName>
        <fullName evidence="1">Uncharacterized protein</fullName>
    </submittedName>
</protein>
<name>A0A4Y7T4K7_COPMI</name>
<organism evidence="1 2">
    <name type="scientific">Coprinellus micaceus</name>
    <name type="common">Glistening ink-cap mushroom</name>
    <name type="synonym">Coprinus micaceus</name>
    <dbReference type="NCBI Taxonomy" id="71717"/>
    <lineage>
        <taxon>Eukaryota</taxon>
        <taxon>Fungi</taxon>
        <taxon>Dikarya</taxon>
        <taxon>Basidiomycota</taxon>
        <taxon>Agaricomycotina</taxon>
        <taxon>Agaricomycetes</taxon>
        <taxon>Agaricomycetidae</taxon>
        <taxon>Agaricales</taxon>
        <taxon>Agaricineae</taxon>
        <taxon>Psathyrellaceae</taxon>
        <taxon>Coprinellus</taxon>
    </lineage>
</organism>
<evidence type="ECO:0000313" key="1">
    <source>
        <dbReference type="EMBL" id="TEB29113.1"/>
    </source>
</evidence>
<dbReference type="EMBL" id="QPFP01000029">
    <property type="protein sequence ID" value="TEB29113.1"/>
    <property type="molecule type" value="Genomic_DNA"/>
</dbReference>
<gene>
    <name evidence="1" type="ORF">FA13DRAFT_1735229</name>
</gene>
<proteinExistence type="predicted"/>
<sequence length="111" mass="12417">MSLISAFFGVTDVDPNFKFSSWTRSRHPAAPYEIVPPRAQCQLPVKRSTQGALSCTSRTQPDILHSQSVEATSRHSQPLPFRPWLLANAADCRRLSAFTRQCPFSVRSTVI</sequence>
<keyword evidence="2" id="KW-1185">Reference proteome</keyword>